<accession>A0A497ENT1</accession>
<dbReference type="Pfam" id="PF21686">
    <property type="entry name" value="LigD_Prim-Pol"/>
    <property type="match status" value="1"/>
</dbReference>
<dbReference type="InterPro" id="IPR014145">
    <property type="entry name" value="LigD_pol_dom"/>
</dbReference>
<dbReference type="SUPFAM" id="SSF46785">
    <property type="entry name" value="Winged helix' DNA-binding domain"/>
    <property type="match status" value="1"/>
</dbReference>
<dbReference type="InterPro" id="IPR052171">
    <property type="entry name" value="NHEJ_LigD"/>
</dbReference>
<organism evidence="2 3">
    <name type="scientific">Thermoproteota archaeon</name>
    <dbReference type="NCBI Taxonomy" id="2056631"/>
    <lineage>
        <taxon>Archaea</taxon>
        <taxon>Thermoproteota</taxon>
    </lineage>
</organism>
<proteinExistence type="predicted"/>
<evidence type="ECO:0000313" key="3">
    <source>
        <dbReference type="Proteomes" id="UP000278475"/>
    </source>
</evidence>
<dbReference type="InterPro" id="IPR036390">
    <property type="entry name" value="WH_DNA-bd_sf"/>
</dbReference>
<name>A0A497ENT1_9CREN</name>
<dbReference type="AlphaFoldDB" id="A0A497ENT1"/>
<reference evidence="2 3" key="1">
    <citation type="submission" date="2018-06" db="EMBL/GenBank/DDBJ databases">
        <title>Extensive metabolic versatility and redundancy in microbially diverse, dynamic hydrothermal sediments.</title>
        <authorList>
            <person name="Dombrowski N."/>
            <person name="Teske A."/>
            <person name="Baker B.J."/>
        </authorList>
    </citation>
    <scope>NUCLEOTIDE SEQUENCE [LARGE SCALE GENOMIC DNA]</scope>
    <source>
        <strain evidence="2">B66_G16</strain>
    </source>
</reference>
<comment type="caution">
    <text evidence="2">The sequence shown here is derived from an EMBL/GenBank/DDBJ whole genome shotgun (WGS) entry which is preliminary data.</text>
</comment>
<sequence>MSAIVEDRVLLLLSIKEKGKFIDFNHIAEKVIRDEKGKITPHQLRQVIDKLISEGLVKAERGEHYAITERGYQLISERLREVGDDLNLSYRLVFKAKQYYPLVAETLVYYLKDRPTSVVKVFSDEEDPIHRIKPLFVRYAKYKPKPVNIFINSSQELLRYVDDHAIDFIPYVHKQDAKMPDWLVIDMDAGPKFWLHPKGFDLIKVIANSVAEVLEENNVIPYLKFSGSRGIQIWASFKREDLPKVDDYFALYRKLAMLIRDLTEQKLQNLPSNTLDEFYKVVAKGKPITTSQVAKKEEREDQVLLDWSSMKPAGDVRAPFSLHHKTGLISCPIKRKEIFAFTPDQAEPQKVAERVEELFEAFKLEPSTPTRLLSQLKEYKPPPKQLTLF</sequence>
<gene>
    <name evidence="2" type="ORF">DRJ31_06425</name>
</gene>
<feature type="domain" description="DNA ligase D polymerase" evidence="1">
    <location>
        <begin position="98"/>
        <end position="358"/>
    </location>
</feature>
<evidence type="ECO:0000313" key="2">
    <source>
        <dbReference type="EMBL" id="RLE48806.1"/>
    </source>
</evidence>
<dbReference type="PANTHER" id="PTHR42705:SF2">
    <property type="entry name" value="BIFUNCTIONAL NON-HOMOLOGOUS END JOINING PROTEIN LIGD"/>
    <property type="match status" value="1"/>
</dbReference>
<dbReference type="Proteomes" id="UP000278475">
    <property type="component" value="Unassembled WGS sequence"/>
</dbReference>
<dbReference type="EMBL" id="QMQV01000058">
    <property type="protein sequence ID" value="RLE48806.1"/>
    <property type="molecule type" value="Genomic_DNA"/>
</dbReference>
<dbReference type="Gene3D" id="3.90.920.10">
    <property type="entry name" value="DNA primase, PRIM domain"/>
    <property type="match status" value="1"/>
</dbReference>
<protein>
    <recommendedName>
        <fullName evidence="1">DNA ligase D polymerase domain-containing protein</fullName>
    </recommendedName>
</protein>
<evidence type="ECO:0000259" key="1">
    <source>
        <dbReference type="Pfam" id="PF21686"/>
    </source>
</evidence>
<dbReference type="SUPFAM" id="SSF56747">
    <property type="entry name" value="Prim-pol domain"/>
    <property type="match status" value="1"/>
</dbReference>
<dbReference type="PANTHER" id="PTHR42705">
    <property type="entry name" value="BIFUNCTIONAL NON-HOMOLOGOUS END JOINING PROTEIN LIGD"/>
    <property type="match status" value="1"/>
</dbReference>